<gene>
    <name evidence="2" type="ORF">OEA41_001349</name>
</gene>
<dbReference type="Gene3D" id="3.60.130.10">
    <property type="entry name" value="Clavaminate synthase-like"/>
    <property type="match status" value="1"/>
</dbReference>
<dbReference type="AlphaFoldDB" id="A0AAE0DLU3"/>
<evidence type="ECO:0000256" key="1">
    <source>
        <dbReference type="ARBA" id="ARBA00023002"/>
    </source>
</evidence>
<dbReference type="GO" id="GO:0016491">
    <property type="term" value="F:oxidoreductase activity"/>
    <property type="evidence" value="ECO:0007669"/>
    <property type="project" value="UniProtKB-KW"/>
</dbReference>
<comment type="caution">
    <text evidence="2">The sequence shown here is derived from an EMBL/GenBank/DDBJ whole genome shotgun (WGS) entry which is preliminary data.</text>
</comment>
<keyword evidence="3" id="KW-1185">Reference proteome</keyword>
<evidence type="ECO:0000313" key="2">
    <source>
        <dbReference type="EMBL" id="KAK3174105.1"/>
    </source>
</evidence>
<keyword evidence="1" id="KW-0560">Oxidoreductase</keyword>
<sequence length="255" mass="28435">MSKFLPLLENVSLPSGAGPSQPDIAYQPDAEKYTSHTKRRLKNEKLSKELPNGFPTNLHSPLAWKGSDFHDEEWVTIFTAEDTKEIKQAVEHFKALSIALGHVCQETFPLPSLSSKLRALSAEIPVDDVDKFDCVIAYTGLSSYVGSLRGWQDNTGAVLAHVTDLSRNHAVVLYINEKKKLVIQHFRRLFTGCGKLLQPTSIPPITEAQADALDALEFCAAENCLYLDFKKGDIQYINDLSIFHAREAYIDGEKT</sequence>
<proteinExistence type="predicted"/>
<reference evidence="2" key="1">
    <citation type="submission" date="2022-11" db="EMBL/GenBank/DDBJ databases">
        <title>Chromosomal genome sequence assembly and mating type (MAT) locus characterization of the leprose asexual lichenized fungus Lepraria neglecta (Nyl.) Erichsen.</title>
        <authorList>
            <person name="Allen J.L."/>
            <person name="Pfeffer B."/>
        </authorList>
    </citation>
    <scope>NUCLEOTIDE SEQUENCE</scope>
    <source>
        <strain evidence="2">Allen 5258</strain>
    </source>
</reference>
<dbReference type="EMBL" id="JASNWA010000006">
    <property type="protein sequence ID" value="KAK3174105.1"/>
    <property type="molecule type" value="Genomic_DNA"/>
</dbReference>
<organism evidence="2 3">
    <name type="scientific">Lepraria neglecta</name>
    <dbReference type="NCBI Taxonomy" id="209136"/>
    <lineage>
        <taxon>Eukaryota</taxon>
        <taxon>Fungi</taxon>
        <taxon>Dikarya</taxon>
        <taxon>Ascomycota</taxon>
        <taxon>Pezizomycotina</taxon>
        <taxon>Lecanoromycetes</taxon>
        <taxon>OSLEUM clade</taxon>
        <taxon>Lecanoromycetidae</taxon>
        <taxon>Lecanorales</taxon>
        <taxon>Lecanorineae</taxon>
        <taxon>Stereocaulaceae</taxon>
        <taxon>Lepraria</taxon>
    </lineage>
</organism>
<dbReference type="Proteomes" id="UP001276659">
    <property type="component" value="Unassembled WGS sequence"/>
</dbReference>
<evidence type="ECO:0000313" key="3">
    <source>
        <dbReference type="Proteomes" id="UP001276659"/>
    </source>
</evidence>
<name>A0AAE0DLU3_9LECA</name>
<protein>
    <recommendedName>
        <fullName evidence="4">TauD/TfdA-like domain-containing protein</fullName>
    </recommendedName>
</protein>
<dbReference type="SUPFAM" id="SSF51197">
    <property type="entry name" value="Clavaminate synthase-like"/>
    <property type="match status" value="1"/>
</dbReference>
<evidence type="ECO:0008006" key="4">
    <source>
        <dbReference type="Google" id="ProtNLM"/>
    </source>
</evidence>
<accession>A0AAE0DLU3</accession>
<dbReference type="InterPro" id="IPR042098">
    <property type="entry name" value="TauD-like_sf"/>
</dbReference>